<reference evidence="1" key="1">
    <citation type="submission" date="2018-11" db="EMBL/GenBank/DDBJ databases">
        <authorList>
            <person name="Grassa J C."/>
        </authorList>
    </citation>
    <scope>NUCLEOTIDE SEQUENCE [LARGE SCALE GENOMIC DNA]</scope>
</reference>
<dbReference type="EMBL" id="UZAU01000264">
    <property type="status" value="NOT_ANNOTATED_CDS"/>
    <property type="molecule type" value="Genomic_DNA"/>
</dbReference>
<dbReference type="Proteomes" id="UP000596661">
    <property type="component" value="Chromosome 3"/>
</dbReference>
<evidence type="ECO:0000313" key="1">
    <source>
        <dbReference type="EnsemblPlants" id="cds.novel_model_3121_5bd9a17a"/>
    </source>
</evidence>
<dbReference type="Gramene" id="novel_model_3121_5bd9a17a">
    <property type="protein sequence ID" value="cds.novel_model_3121_5bd9a17a"/>
    <property type="gene ID" value="novel_gene_1666_5bd9a17a"/>
</dbReference>
<evidence type="ECO:0000313" key="2">
    <source>
        <dbReference type="Proteomes" id="UP000596661"/>
    </source>
</evidence>
<protein>
    <submittedName>
        <fullName evidence="1">Uncharacterized protein</fullName>
    </submittedName>
</protein>
<name>A0A803QZ31_CANSA</name>
<keyword evidence="2" id="KW-1185">Reference proteome</keyword>
<sequence>MVTHLFLPCTCLLLQSSTLPTVHLISLSLSLSHLFINSRVKEATDYYIYHSEYILLVISHLTLTTLQFVPSSAHLSILSLFFEFLSVVFPLS</sequence>
<organism evidence="1 2">
    <name type="scientific">Cannabis sativa</name>
    <name type="common">Hemp</name>
    <name type="synonym">Marijuana</name>
    <dbReference type="NCBI Taxonomy" id="3483"/>
    <lineage>
        <taxon>Eukaryota</taxon>
        <taxon>Viridiplantae</taxon>
        <taxon>Streptophyta</taxon>
        <taxon>Embryophyta</taxon>
        <taxon>Tracheophyta</taxon>
        <taxon>Spermatophyta</taxon>
        <taxon>Magnoliopsida</taxon>
        <taxon>eudicotyledons</taxon>
        <taxon>Gunneridae</taxon>
        <taxon>Pentapetalae</taxon>
        <taxon>rosids</taxon>
        <taxon>fabids</taxon>
        <taxon>Rosales</taxon>
        <taxon>Cannabaceae</taxon>
        <taxon>Cannabis</taxon>
    </lineage>
</organism>
<proteinExistence type="predicted"/>
<dbReference type="AlphaFoldDB" id="A0A803QZ31"/>
<dbReference type="EnsemblPlants" id="novel_model_3121_5bd9a17a">
    <property type="protein sequence ID" value="cds.novel_model_3121_5bd9a17a"/>
    <property type="gene ID" value="novel_gene_1666_5bd9a17a"/>
</dbReference>
<accession>A0A803QZ31</accession>
<reference evidence="1" key="2">
    <citation type="submission" date="2021-03" db="UniProtKB">
        <authorList>
            <consortium name="EnsemblPlants"/>
        </authorList>
    </citation>
    <scope>IDENTIFICATION</scope>
</reference>